<reference evidence="3 4" key="1">
    <citation type="submission" date="2024-09" db="EMBL/GenBank/DDBJ databases">
        <title>A chromosome-level genome assembly of Gray's grenadier anchovy, Coilia grayii.</title>
        <authorList>
            <person name="Fu Z."/>
        </authorList>
    </citation>
    <scope>NUCLEOTIDE SEQUENCE [LARGE SCALE GENOMIC DNA]</scope>
    <source>
        <strain evidence="3">G4</strain>
        <tissue evidence="3">Muscle</tissue>
    </source>
</reference>
<dbReference type="EMBL" id="JBHFQA010000022">
    <property type="protein sequence ID" value="KAL2079457.1"/>
    <property type="molecule type" value="Genomic_DNA"/>
</dbReference>
<organism evidence="3 4">
    <name type="scientific">Coilia grayii</name>
    <name type="common">Gray's grenadier anchovy</name>
    <dbReference type="NCBI Taxonomy" id="363190"/>
    <lineage>
        <taxon>Eukaryota</taxon>
        <taxon>Metazoa</taxon>
        <taxon>Chordata</taxon>
        <taxon>Craniata</taxon>
        <taxon>Vertebrata</taxon>
        <taxon>Euteleostomi</taxon>
        <taxon>Actinopterygii</taxon>
        <taxon>Neopterygii</taxon>
        <taxon>Teleostei</taxon>
        <taxon>Clupei</taxon>
        <taxon>Clupeiformes</taxon>
        <taxon>Clupeoidei</taxon>
        <taxon>Engraulidae</taxon>
        <taxon>Coilinae</taxon>
        <taxon>Coilia</taxon>
    </lineage>
</organism>
<dbReference type="InterPro" id="IPR050143">
    <property type="entry name" value="TRIM/RBCC"/>
</dbReference>
<feature type="coiled-coil region" evidence="1">
    <location>
        <begin position="65"/>
        <end position="117"/>
    </location>
</feature>
<dbReference type="PRINTS" id="PR01407">
    <property type="entry name" value="BUTYPHLNCDUF"/>
</dbReference>
<dbReference type="Pfam" id="PF00622">
    <property type="entry name" value="SPRY"/>
    <property type="match status" value="1"/>
</dbReference>
<evidence type="ECO:0000313" key="3">
    <source>
        <dbReference type="EMBL" id="KAL2079457.1"/>
    </source>
</evidence>
<dbReference type="InterPro" id="IPR043136">
    <property type="entry name" value="B30.2/SPRY_sf"/>
</dbReference>
<dbReference type="InterPro" id="IPR001870">
    <property type="entry name" value="B30.2/SPRY"/>
</dbReference>
<evidence type="ECO:0000256" key="1">
    <source>
        <dbReference type="SAM" id="Coils"/>
    </source>
</evidence>
<dbReference type="Gene3D" id="2.60.120.920">
    <property type="match status" value="1"/>
</dbReference>
<proteinExistence type="predicted"/>
<dbReference type="Proteomes" id="UP001591681">
    <property type="component" value="Unassembled WGS sequence"/>
</dbReference>
<dbReference type="InterPro" id="IPR013320">
    <property type="entry name" value="ConA-like_dom_sf"/>
</dbReference>
<name>A0ABD1IWW9_9TELE</name>
<gene>
    <name evidence="3" type="ORF">ACEWY4_025201</name>
</gene>
<dbReference type="InterPro" id="IPR003877">
    <property type="entry name" value="SPRY_dom"/>
</dbReference>
<dbReference type="InterPro" id="IPR003879">
    <property type="entry name" value="Butyrophylin_SPRY"/>
</dbReference>
<evidence type="ECO:0000313" key="4">
    <source>
        <dbReference type="Proteomes" id="UP001591681"/>
    </source>
</evidence>
<dbReference type="SUPFAM" id="SSF49899">
    <property type="entry name" value="Concanavalin A-like lectins/glucanases"/>
    <property type="match status" value="1"/>
</dbReference>
<sequence>MANRDTEAALSTALEETLQPGCFTLTPQDLSGPPVVQPYPRSPKLLRKTEQAPAPLTQKQLSRYLEELKAEEARTEAHLQSLKKRKANLAKRVEVMKQQAKERFDVMRAALQRDEQAVKDSLDLDRRETSAKLNQIIKEWQQHLSTVRKNTVSAQNAMEPKGDAAPSMSLIEEVSCHKKPDAAEESIRLNQERFQNLLRKLQQISTDLQAQLQRKTFLLDGSNVVIDQATSHSQIAITGEGRSLCISSEASNPQSQSHPLQFDQVYCALATSPITTGQHYWEVDVRCCPAWAVGVTYCSLQRKGRDKGAKLGRNRMSWCVELRDGRLTAWHNDRHVVPTGIRGRERPGTVGVHVNYKKGRVAFYDADGMELLQEFSAKLTPVFDRVHHQFVEPLYPAVRFLRPQEGHLGPCHMEIPDLQA</sequence>
<dbReference type="SMART" id="SM00449">
    <property type="entry name" value="SPRY"/>
    <property type="match status" value="1"/>
</dbReference>
<dbReference type="PANTHER" id="PTHR24103">
    <property type="entry name" value="E3 UBIQUITIN-PROTEIN LIGASE TRIM"/>
    <property type="match status" value="1"/>
</dbReference>
<dbReference type="PROSITE" id="PS50188">
    <property type="entry name" value="B302_SPRY"/>
    <property type="match status" value="1"/>
</dbReference>
<keyword evidence="1" id="KW-0175">Coiled coil</keyword>
<protein>
    <recommendedName>
        <fullName evidence="2">B30.2/SPRY domain-containing protein</fullName>
    </recommendedName>
</protein>
<dbReference type="AlphaFoldDB" id="A0ABD1IWW9"/>
<comment type="caution">
    <text evidence="3">The sequence shown here is derived from an EMBL/GenBank/DDBJ whole genome shotgun (WGS) entry which is preliminary data.</text>
</comment>
<accession>A0ABD1IWW9</accession>
<keyword evidence="4" id="KW-1185">Reference proteome</keyword>
<feature type="domain" description="B30.2/SPRY" evidence="2">
    <location>
        <begin position="204"/>
        <end position="417"/>
    </location>
</feature>
<evidence type="ECO:0000259" key="2">
    <source>
        <dbReference type="PROSITE" id="PS50188"/>
    </source>
</evidence>